<evidence type="ECO:0000313" key="3">
    <source>
        <dbReference type="EMBL" id="RRT83203.1"/>
    </source>
</evidence>
<dbReference type="GO" id="GO:0080044">
    <property type="term" value="F:quercetin 7-O-glucosyltransferase activity"/>
    <property type="evidence" value="ECO:0007669"/>
    <property type="project" value="TreeGrafter"/>
</dbReference>
<organism evidence="3 4">
    <name type="scientific">Ensete ventricosum</name>
    <name type="common">Abyssinian banana</name>
    <name type="synonym">Musa ensete</name>
    <dbReference type="NCBI Taxonomy" id="4639"/>
    <lineage>
        <taxon>Eukaryota</taxon>
        <taxon>Viridiplantae</taxon>
        <taxon>Streptophyta</taxon>
        <taxon>Embryophyta</taxon>
        <taxon>Tracheophyta</taxon>
        <taxon>Spermatophyta</taxon>
        <taxon>Magnoliopsida</taxon>
        <taxon>Liliopsida</taxon>
        <taxon>Zingiberales</taxon>
        <taxon>Musaceae</taxon>
        <taxon>Ensete</taxon>
    </lineage>
</organism>
<dbReference type="InterPro" id="IPR035595">
    <property type="entry name" value="UDP_glycos_trans_CS"/>
</dbReference>
<proteinExistence type="inferred from homology"/>
<dbReference type="FunFam" id="3.40.50.2000:FF:000061">
    <property type="entry name" value="UDP-glycosyltransferase 83A1"/>
    <property type="match status" value="1"/>
</dbReference>
<comment type="caution">
    <text evidence="3">The sequence shown here is derived from an EMBL/GenBank/DDBJ whole genome shotgun (WGS) entry which is preliminary data.</text>
</comment>
<sequence>PRLDLSLSLSLSPSVIGFKVTFVNTEFNHARLVATLADMEQAASGRIDLVSVPDGLDLEDSGARSDHGKLMAGLQKAMPPCLEELIHRSRDTGDQITCMIAFQGMAWALEVAKKMAVRTAAFWPASAAVLATIPRIPELIARGVIDENQIQILRCGDHQTAAMGSSPHALLLPYPAQGHVVPLMALAHCLVDRGFKVTFVNTEFNHARLVAALADMEQAASGRIQLVSVPDGLDPEDSGARSNIGKLTAGLLEAIPPCLEELIRRSGDAGDQISCVIADQGMAWALEVAKKMGVRAAAFWPASAAVLATMLSIPELIKRGVIDANGLPMAEGVFDLGPGVLPMNTAYLGWNHLGDRTTQPMLFNYIFNNARATAAADFLLCNSFQELEAPVFAFAPSIMPIGPVRAGHRPGKLVGHLWPEDAECTAWLDGQPPGSVVYVAFGSFTILDRRQFHELALGLELSGRPFLWVVRPDLTDDMADAYPPGFIDGVACRGKVVRWAPQDQVLAHPAIGCFISHCGWNSTMEAISDGVPLLCWPYFGDQFVNQTYVCDGWKTGLKMVADESGIITREEISCKLQELLGDVEVKKRAMALMEAAHRSATNGGSSFQNLTRFVAAMKE</sequence>
<dbReference type="PANTHER" id="PTHR11926">
    <property type="entry name" value="GLUCOSYL/GLUCURONOSYL TRANSFERASES"/>
    <property type="match status" value="1"/>
</dbReference>
<dbReference type="Proteomes" id="UP000287651">
    <property type="component" value="Unassembled WGS sequence"/>
</dbReference>
<dbReference type="CDD" id="cd03784">
    <property type="entry name" value="GT1_Gtf-like"/>
    <property type="match status" value="1"/>
</dbReference>
<feature type="non-terminal residue" evidence="3">
    <location>
        <position position="1"/>
    </location>
</feature>
<dbReference type="SUPFAM" id="SSF53756">
    <property type="entry name" value="UDP-Glycosyltransferase/glycogen phosphorylase"/>
    <property type="match status" value="2"/>
</dbReference>
<evidence type="ECO:0000313" key="4">
    <source>
        <dbReference type="Proteomes" id="UP000287651"/>
    </source>
</evidence>
<protein>
    <submittedName>
        <fullName evidence="3">Uncharacterized protein</fullName>
    </submittedName>
</protein>
<dbReference type="EMBL" id="AMZH03000540">
    <property type="protein sequence ID" value="RRT83203.1"/>
    <property type="molecule type" value="Genomic_DNA"/>
</dbReference>
<evidence type="ECO:0000256" key="2">
    <source>
        <dbReference type="ARBA" id="ARBA00022679"/>
    </source>
</evidence>
<dbReference type="FunFam" id="3.40.50.2000:FF:000108">
    <property type="entry name" value="UDP-glycosyltransferase 83A1"/>
    <property type="match status" value="1"/>
</dbReference>
<dbReference type="PROSITE" id="PS00375">
    <property type="entry name" value="UDPGT"/>
    <property type="match status" value="1"/>
</dbReference>
<accession>A0A427B408</accession>
<comment type="similarity">
    <text evidence="1">Belongs to the UDP-glycosyltransferase family.</text>
</comment>
<dbReference type="InterPro" id="IPR002213">
    <property type="entry name" value="UDP_glucos_trans"/>
</dbReference>
<reference evidence="3 4" key="1">
    <citation type="journal article" date="2014" name="Agronomy (Basel)">
        <title>A Draft Genome Sequence for Ensete ventricosum, the Drought-Tolerant Tree Against Hunger.</title>
        <authorList>
            <person name="Harrison J."/>
            <person name="Moore K.A."/>
            <person name="Paszkiewicz K."/>
            <person name="Jones T."/>
            <person name="Grant M."/>
            <person name="Ambacheew D."/>
            <person name="Muzemil S."/>
            <person name="Studholme D.J."/>
        </authorList>
    </citation>
    <scope>NUCLEOTIDE SEQUENCE [LARGE SCALE GENOMIC DNA]</scope>
</reference>
<name>A0A427B408_ENSVE</name>
<keyword evidence="2" id="KW-0808">Transferase</keyword>
<dbReference type="GO" id="GO:0080043">
    <property type="term" value="F:quercetin 3-O-glucosyltransferase activity"/>
    <property type="evidence" value="ECO:0007669"/>
    <property type="project" value="TreeGrafter"/>
</dbReference>
<dbReference type="Pfam" id="PF00201">
    <property type="entry name" value="UDPGT"/>
    <property type="match status" value="1"/>
</dbReference>
<dbReference type="Gene3D" id="3.40.50.2000">
    <property type="entry name" value="Glycogen Phosphorylase B"/>
    <property type="match status" value="3"/>
</dbReference>
<dbReference type="PANTHER" id="PTHR11926:SF1412">
    <property type="entry name" value="UDP-GLYCOSYLTRANSFERASE 83A1-LIKE"/>
    <property type="match status" value="1"/>
</dbReference>
<gene>
    <name evidence="3" type="ORF">B296_00006870</name>
</gene>
<dbReference type="AlphaFoldDB" id="A0A427B408"/>
<evidence type="ECO:0000256" key="1">
    <source>
        <dbReference type="ARBA" id="ARBA00009995"/>
    </source>
</evidence>